<feature type="domain" description="Smr" evidence="1">
    <location>
        <begin position="18"/>
        <end position="79"/>
    </location>
</feature>
<gene>
    <name evidence="2" type="ORF">CO137_01520</name>
</gene>
<proteinExistence type="predicted"/>
<name>A0A2M7Z751_9BACT</name>
<dbReference type="EMBL" id="PFVJ01000034">
    <property type="protein sequence ID" value="PJA89941.1"/>
    <property type="molecule type" value="Genomic_DNA"/>
</dbReference>
<evidence type="ECO:0000313" key="3">
    <source>
        <dbReference type="Proteomes" id="UP000230843"/>
    </source>
</evidence>
<dbReference type="AlphaFoldDB" id="A0A2M7Z751"/>
<dbReference type="InterPro" id="IPR036063">
    <property type="entry name" value="Smr_dom_sf"/>
</dbReference>
<evidence type="ECO:0000259" key="1">
    <source>
        <dbReference type="Pfam" id="PF01713"/>
    </source>
</evidence>
<dbReference type="Proteomes" id="UP000230843">
    <property type="component" value="Unassembled WGS sequence"/>
</dbReference>
<evidence type="ECO:0000313" key="2">
    <source>
        <dbReference type="EMBL" id="PJA89941.1"/>
    </source>
</evidence>
<sequence length="90" mass="10393">MEDIKIFASQIDYNIPKIDLHTESSLYSALEKLDKELYSLYKNEKEYCRIIFGIGIGKLQKETLESLEKNPLIKHIEMDENGGSCIAFFS</sequence>
<dbReference type="Pfam" id="PF01713">
    <property type="entry name" value="Smr"/>
    <property type="match status" value="1"/>
</dbReference>
<organism evidence="2 3">
    <name type="scientific">Candidatus Magasanikbacteria bacterium CG_4_9_14_3_um_filter_32_9</name>
    <dbReference type="NCBI Taxonomy" id="1974644"/>
    <lineage>
        <taxon>Bacteria</taxon>
        <taxon>Candidatus Magasanikiibacteriota</taxon>
    </lineage>
</organism>
<reference evidence="3" key="1">
    <citation type="submission" date="2017-09" db="EMBL/GenBank/DDBJ databases">
        <title>Depth-based differentiation of microbial function through sediment-hosted aquifers and enrichment of novel symbionts in the deep terrestrial subsurface.</title>
        <authorList>
            <person name="Probst A.J."/>
            <person name="Ladd B."/>
            <person name="Jarett J.K."/>
            <person name="Geller-Mcgrath D.E."/>
            <person name="Sieber C.M.K."/>
            <person name="Emerson J.B."/>
            <person name="Anantharaman K."/>
            <person name="Thomas B.C."/>
            <person name="Malmstrom R."/>
            <person name="Stieglmeier M."/>
            <person name="Klingl A."/>
            <person name="Woyke T."/>
            <person name="Ryan C.M."/>
            <person name="Banfield J.F."/>
        </authorList>
    </citation>
    <scope>NUCLEOTIDE SEQUENCE [LARGE SCALE GENOMIC DNA]</scope>
</reference>
<comment type="caution">
    <text evidence="2">The sequence shown here is derived from an EMBL/GenBank/DDBJ whole genome shotgun (WGS) entry which is preliminary data.</text>
</comment>
<protein>
    <recommendedName>
        <fullName evidence="1">Smr domain-containing protein</fullName>
    </recommendedName>
</protein>
<dbReference type="Gene3D" id="3.30.1370.110">
    <property type="match status" value="1"/>
</dbReference>
<dbReference type="InterPro" id="IPR002625">
    <property type="entry name" value="Smr_dom"/>
</dbReference>
<accession>A0A2M7Z751</accession>